<dbReference type="NCBIfam" id="NF033542">
    <property type="entry name" value="transpos_IS110"/>
    <property type="match status" value="1"/>
</dbReference>
<dbReference type="GO" id="GO:0006313">
    <property type="term" value="P:DNA transposition"/>
    <property type="evidence" value="ECO:0007669"/>
    <property type="project" value="InterPro"/>
</dbReference>
<feature type="domain" description="Transposase IS110-like N-terminal" evidence="1">
    <location>
        <begin position="9"/>
        <end position="156"/>
    </location>
</feature>
<dbReference type="Pfam" id="PF02371">
    <property type="entry name" value="Transposase_20"/>
    <property type="match status" value="1"/>
</dbReference>
<dbReference type="PANTHER" id="PTHR33055">
    <property type="entry name" value="TRANSPOSASE FOR INSERTION SEQUENCE ELEMENT IS1111A"/>
    <property type="match status" value="1"/>
</dbReference>
<dbReference type="InterPro" id="IPR002525">
    <property type="entry name" value="Transp_IS110-like_N"/>
</dbReference>
<dbReference type="AlphaFoldDB" id="A0A149R3R6"/>
<dbReference type="Proteomes" id="UP000075573">
    <property type="component" value="Unassembled WGS sequence"/>
</dbReference>
<dbReference type="EMBL" id="LHZB01000025">
    <property type="protein sequence ID" value="KXV04218.1"/>
    <property type="molecule type" value="Genomic_DNA"/>
</dbReference>
<accession>A0A149R3R6</accession>
<feature type="domain" description="Transposase IS116/IS110/IS902 C-terminal" evidence="2">
    <location>
        <begin position="225"/>
        <end position="299"/>
    </location>
</feature>
<name>A0A149R3R6_9PROT</name>
<evidence type="ECO:0000313" key="4">
    <source>
        <dbReference type="Proteomes" id="UP000075573"/>
    </source>
</evidence>
<evidence type="ECO:0000313" key="3">
    <source>
        <dbReference type="EMBL" id="KXV04218.1"/>
    </source>
</evidence>
<dbReference type="RefSeq" id="WP_062105730.1">
    <property type="nucleotide sequence ID" value="NZ_LHZB01000025.1"/>
</dbReference>
<dbReference type="GO" id="GO:0003677">
    <property type="term" value="F:DNA binding"/>
    <property type="evidence" value="ECO:0007669"/>
    <property type="project" value="InterPro"/>
</dbReference>
<dbReference type="GO" id="GO:0004803">
    <property type="term" value="F:transposase activity"/>
    <property type="evidence" value="ECO:0007669"/>
    <property type="project" value="InterPro"/>
</dbReference>
<organism evidence="3 4">
    <name type="scientific">Gluconobacter potus</name>
    <dbReference type="NCBI Taxonomy" id="2724927"/>
    <lineage>
        <taxon>Bacteria</taxon>
        <taxon>Pseudomonadati</taxon>
        <taxon>Pseudomonadota</taxon>
        <taxon>Alphaproteobacteria</taxon>
        <taxon>Acetobacterales</taxon>
        <taxon>Acetobacteraceae</taxon>
        <taxon>Gluconobacter</taxon>
    </lineage>
</organism>
<sequence>MTMSTAKFIGLDVHKETIAVAVANDGRSGEIRFHGTIPNTPDAIRRLVARLAAPDVTLHFCYEAGGCGYGIYRQLTDLGVECSVIAPSVIPRKPADRVKTDRRDAQMLARLLRSGELTAIWVPDEAHEAIRDLIRGRRQAKQDLVASRQTVLSFLLRHGRKFTGRSNWTKAHWHWLSEQAFDAPHQQFVFGEGIRRIEEAQHRCDRLDSMLVEALPQWSLAPLVQALQALRGVGLVVAATLVAEIGDLSRFDTPKQLMSWLGLVPSEASSGARTRRGAITKTGNREARAMLVEAAWSYRLPAREERRYQMRVEGLPEDIRAIAWKAQVRLCQRYRLLASTGKALPKVITAIARELVGFIWDIGRRIQPI</sequence>
<comment type="caution">
    <text evidence="3">The sequence shown here is derived from an EMBL/GenBank/DDBJ whole genome shotgun (WGS) entry which is preliminary data.</text>
</comment>
<evidence type="ECO:0000259" key="1">
    <source>
        <dbReference type="Pfam" id="PF01548"/>
    </source>
</evidence>
<dbReference type="PATRIC" id="fig|442.7.peg.2852"/>
<dbReference type="InterPro" id="IPR047650">
    <property type="entry name" value="Transpos_IS110"/>
</dbReference>
<dbReference type="InterPro" id="IPR003346">
    <property type="entry name" value="Transposase_20"/>
</dbReference>
<gene>
    <name evidence="3" type="ORF">AD929_00165</name>
</gene>
<reference evidence="3 4" key="1">
    <citation type="submission" date="2015-06" db="EMBL/GenBank/DDBJ databases">
        <title>Improved classification and identification of acetic acid bacteria using matrix-assisted laser desorption/ionization time-of-flight mass spectrometry; Gluconobacter nephelii and Gluconobacter uchimurae are later heterotypic synonyms of Gluconobacter japonicus and Gluconobacter oxydans, respectively.</title>
        <authorList>
            <person name="Li L."/>
            <person name="Cleenwerck I."/>
            <person name="De Vuyst L."/>
            <person name="Vandamme P."/>
        </authorList>
    </citation>
    <scope>NUCLEOTIDE SEQUENCE [LARGE SCALE GENOMIC DNA]</scope>
    <source>
        <strain evidence="3 4">LMG 1764</strain>
    </source>
</reference>
<evidence type="ECO:0000259" key="2">
    <source>
        <dbReference type="Pfam" id="PF02371"/>
    </source>
</evidence>
<dbReference type="Pfam" id="PF01548">
    <property type="entry name" value="DEDD_Tnp_IS110"/>
    <property type="match status" value="1"/>
</dbReference>
<proteinExistence type="predicted"/>
<dbReference type="PANTHER" id="PTHR33055:SF13">
    <property type="entry name" value="TRANSPOSASE"/>
    <property type="match status" value="1"/>
</dbReference>
<protein>
    <submittedName>
        <fullName evidence="3">Transposase</fullName>
    </submittedName>
</protein>